<evidence type="ECO:0000313" key="2">
    <source>
        <dbReference type="EMBL" id="OGG73152.1"/>
    </source>
</evidence>
<dbReference type="InterPro" id="IPR036457">
    <property type="entry name" value="PPM-type-like_dom_sf"/>
</dbReference>
<dbReference type="Proteomes" id="UP000177306">
    <property type="component" value="Unassembled WGS sequence"/>
</dbReference>
<dbReference type="SUPFAM" id="SSF81606">
    <property type="entry name" value="PP2C-like"/>
    <property type="match status" value="1"/>
</dbReference>
<comment type="caution">
    <text evidence="2">The sequence shown here is derived from an EMBL/GenBank/DDBJ whole genome shotgun (WGS) entry which is preliminary data.</text>
</comment>
<reference evidence="2 3" key="1">
    <citation type="journal article" date="2016" name="Nat. Commun.">
        <title>Thousands of microbial genomes shed light on interconnected biogeochemical processes in an aquifer system.</title>
        <authorList>
            <person name="Anantharaman K."/>
            <person name="Brown C.T."/>
            <person name="Hug L.A."/>
            <person name="Sharon I."/>
            <person name="Castelle C.J."/>
            <person name="Probst A.J."/>
            <person name="Thomas B.C."/>
            <person name="Singh A."/>
            <person name="Wilkins M.J."/>
            <person name="Karaoz U."/>
            <person name="Brodie E.L."/>
            <person name="Williams K.H."/>
            <person name="Hubbard S.S."/>
            <person name="Banfield J.F."/>
        </authorList>
    </citation>
    <scope>NUCLEOTIDE SEQUENCE [LARGE SCALE GENOMIC DNA]</scope>
</reference>
<organism evidence="2 3">
    <name type="scientific">Candidatus Kaiserbacteria bacterium RIFCSPLOWO2_01_FULL_53_17</name>
    <dbReference type="NCBI Taxonomy" id="1798511"/>
    <lineage>
        <taxon>Bacteria</taxon>
        <taxon>Candidatus Kaiseribacteriota</taxon>
    </lineage>
</organism>
<dbReference type="AlphaFoldDB" id="A0A1F6EIL0"/>
<name>A0A1F6EIL0_9BACT</name>
<dbReference type="EMBL" id="MFLY01000008">
    <property type="protein sequence ID" value="OGG73152.1"/>
    <property type="molecule type" value="Genomic_DNA"/>
</dbReference>
<gene>
    <name evidence="2" type="ORF">A3A38_03425</name>
</gene>
<protein>
    <recommendedName>
        <fullName evidence="4">PPM-type phosphatase domain-containing protein</fullName>
    </recommendedName>
</protein>
<evidence type="ECO:0000256" key="1">
    <source>
        <dbReference type="SAM" id="MobiDB-lite"/>
    </source>
</evidence>
<sequence>MERSRLRQGNEVPKQWRVAEQESVPKAGRERSEDGFLPGPDCFAVLDGVSSGDSPERIEGLTPGQFAVHIGIEALQAAAQLDTKEEVVSFISARLKEAVRRYELITIPSFVFVAFFPKWNTIIRVGDSLYTMRHRDGEWKGHNPGHKVDADKEVVRQELLKRERGRGATEEELLAHDPTRHRMRRITREWQPQFRNKPDAGERGYGVITGEQVFHIEYIPVGDDISDIILATDWYYPEALKGTSAESEVAQRELIATNRLAWHEDDRTYLRIEKK</sequence>
<evidence type="ECO:0000313" key="3">
    <source>
        <dbReference type="Proteomes" id="UP000177306"/>
    </source>
</evidence>
<accession>A0A1F6EIL0</accession>
<proteinExistence type="predicted"/>
<feature type="region of interest" description="Disordered" evidence="1">
    <location>
        <begin position="1"/>
        <end position="36"/>
    </location>
</feature>
<evidence type="ECO:0008006" key="4">
    <source>
        <dbReference type="Google" id="ProtNLM"/>
    </source>
</evidence>